<reference evidence="2" key="1">
    <citation type="submission" date="2020-04" db="EMBL/GenBank/DDBJ databases">
        <title>Analysis of mating type loci in Filobasidium floriforme.</title>
        <authorList>
            <person name="Nowrousian M."/>
        </authorList>
    </citation>
    <scope>NUCLEOTIDE SEQUENCE</scope>
    <source>
        <strain evidence="2">CBS 6242</strain>
    </source>
</reference>
<organism evidence="2 3">
    <name type="scientific">Filobasidium floriforme</name>
    <dbReference type="NCBI Taxonomy" id="5210"/>
    <lineage>
        <taxon>Eukaryota</taxon>
        <taxon>Fungi</taxon>
        <taxon>Dikarya</taxon>
        <taxon>Basidiomycota</taxon>
        <taxon>Agaricomycotina</taxon>
        <taxon>Tremellomycetes</taxon>
        <taxon>Filobasidiales</taxon>
        <taxon>Filobasidiaceae</taxon>
        <taxon>Filobasidium</taxon>
    </lineage>
</organism>
<keyword evidence="3" id="KW-1185">Reference proteome</keyword>
<dbReference type="AlphaFoldDB" id="A0A8K0NQX1"/>
<gene>
    <name evidence="2" type="ORF">FFLO_02833</name>
</gene>
<name>A0A8K0NQX1_9TREE</name>
<sequence length="201" mass="22702">MMDVSSRQTHSQADMSTVDIHCDSPSSPALLTAHTSRERESKTVNMLETSGNTRIYALMRYIHVAMWLLFPKVMAMAMCQATCYVMHMGAVDRTFSMKLSTSRAPIDLHYRVERPDPGYRYLRHHAIDASPSRDQRRWLASMGSVTRVEFVIPVDECGTCGEGYGRCRSRLAVTRCDTRISAVHTCLLDLDCPTSPRSPPR</sequence>
<evidence type="ECO:0000313" key="3">
    <source>
        <dbReference type="Proteomes" id="UP000812966"/>
    </source>
</evidence>
<protein>
    <submittedName>
        <fullName evidence="2">Uncharacterized protein</fullName>
    </submittedName>
</protein>
<comment type="caution">
    <text evidence="2">The sequence shown here is derived from an EMBL/GenBank/DDBJ whole genome shotgun (WGS) entry which is preliminary data.</text>
</comment>
<dbReference type="EMBL" id="JABELV010000047">
    <property type="protein sequence ID" value="KAG7558270.1"/>
    <property type="molecule type" value="Genomic_DNA"/>
</dbReference>
<evidence type="ECO:0000313" key="2">
    <source>
        <dbReference type="EMBL" id="KAG7558270.1"/>
    </source>
</evidence>
<dbReference type="Proteomes" id="UP000812966">
    <property type="component" value="Unassembled WGS sequence"/>
</dbReference>
<feature type="region of interest" description="Disordered" evidence="1">
    <location>
        <begin position="1"/>
        <end position="25"/>
    </location>
</feature>
<feature type="compositionally biased region" description="Polar residues" evidence="1">
    <location>
        <begin position="1"/>
        <end position="15"/>
    </location>
</feature>
<proteinExistence type="predicted"/>
<evidence type="ECO:0000256" key="1">
    <source>
        <dbReference type="SAM" id="MobiDB-lite"/>
    </source>
</evidence>
<accession>A0A8K0NQX1</accession>